<name>A0A7J3V005_9CREN</name>
<evidence type="ECO:0000313" key="1">
    <source>
        <dbReference type="EMBL" id="HHI49431.1"/>
    </source>
</evidence>
<comment type="caution">
    <text evidence="1">The sequence shown here is derived from an EMBL/GenBank/DDBJ whole genome shotgun (WGS) entry which is preliminary data.</text>
</comment>
<reference evidence="1" key="1">
    <citation type="journal article" date="2020" name="mSystems">
        <title>Genome- and Community-Level Interaction Insights into Carbon Utilization and Element Cycling Functions of Hydrothermarchaeota in Hydrothermal Sediment.</title>
        <authorList>
            <person name="Zhou Z."/>
            <person name="Liu Y."/>
            <person name="Xu W."/>
            <person name="Pan J."/>
            <person name="Luo Z.H."/>
            <person name="Li M."/>
        </authorList>
    </citation>
    <scope>NUCLEOTIDE SEQUENCE [LARGE SCALE GENOMIC DNA]</scope>
    <source>
        <strain evidence="1">SpSt-1038</strain>
    </source>
</reference>
<proteinExistence type="predicted"/>
<accession>A0A7J3V005</accession>
<protein>
    <submittedName>
        <fullName evidence="1">Uncharacterized protein</fullName>
    </submittedName>
</protein>
<sequence>MSFSTTIYYFVNDLFRLRGQRITIKDLEEIASRSGSRVSAMPDKLGAPGVMSRILLKAYQIDIMRITIEAESEEAIRETLRGIKALYGPYETFRGKESSIAKKYDSA</sequence>
<dbReference type="AlphaFoldDB" id="A0A7J3V005"/>
<gene>
    <name evidence="1" type="ORF">ENL91_04585</name>
</gene>
<organism evidence="1">
    <name type="scientific">Candidatus Methanosuratincola petrocarbonis</name>
    <name type="common">ex Vanwonterghem et al. 2016</name>
    <dbReference type="NCBI Taxonomy" id="1867261"/>
    <lineage>
        <taxon>Archaea</taxon>
        <taxon>Thermoproteota</taxon>
        <taxon>Methanosuratincolia</taxon>
        <taxon>Candidatus Methanomethylicales</taxon>
        <taxon>Candidatus Methanomethylicaceae</taxon>
        <taxon>Candidatus Methanosuratincola (ex Vanwonterghem et al. 2016)</taxon>
    </lineage>
</organism>
<dbReference type="EMBL" id="DRVT01000054">
    <property type="protein sequence ID" value="HHI49431.1"/>
    <property type="molecule type" value="Genomic_DNA"/>
</dbReference>